<evidence type="ECO:0000313" key="3">
    <source>
        <dbReference type="Proteomes" id="UP000709959"/>
    </source>
</evidence>
<sequence length="221" mass="24660">MFLRLIVQAALMATSISSFADGLPFNQDKTHLLGKVEVLKLSAAQQVEVSRTRVLKLSRSQRARLQNLAKECPPSLQVLTNRYDDCSCGMSSIAVWFRPGEVEIPVMFLPTKPMTKEEMADFGIDVPTPPEILIDEQLHIWVKGRMVSEQTLQKTLLKWKSAPPSSHRRTETGELAIVIDTPPVMAGAPEARLAGLVDRIRSFTMKQKIDLFVSGFRAEGQ</sequence>
<name>A0A936K535_9BACT</name>
<organism evidence="2 3">
    <name type="scientific">Candidatus Geothrix odensensis</name>
    <dbReference type="NCBI Taxonomy" id="2954440"/>
    <lineage>
        <taxon>Bacteria</taxon>
        <taxon>Pseudomonadati</taxon>
        <taxon>Acidobacteriota</taxon>
        <taxon>Holophagae</taxon>
        <taxon>Holophagales</taxon>
        <taxon>Holophagaceae</taxon>
        <taxon>Geothrix</taxon>
    </lineage>
</organism>
<feature type="signal peptide" evidence="1">
    <location>
        <begin position="1"/>
        <end position="20"/>
    </location>
</feature>
<feature type="chain" id="PRO_5037987815" evidence="1">
    <location>
        <begin position="21"/>
        <end position="221"/>
    </location>
</feature>
<gene>
    <name evidence="2" type="ORF">IPN91_01455</name>
</gene>
<accession>A0A936K535</accession>
<proteinExistence type="predicted"/>
<dbReference type="AlphaFoldDB" id="A0A936K535"/>
<reference evidence="2 3" key="1">
    <citation type="submission" date="2020-10" db="EMBL/GenBank/DDBJ databases">
        <title>Connecting structure to function with the recovery of over 1000 high-quality activated sludge metagenome-assembled genomes encoding full-length rRNA genes using long-read sequencing.</title>
        <authorList>
            <person name="Singleton C.M."/>
            <person name="Petriglieri F."/>
            <person name="Kristensen J.M."/>
            <person name="Kirkegaard R.H."/>
            <person name="Michaelsen T.Y."/>
            <person name="Andersen M.H."/>
            <person name="Karst S.M."/>
            <person name="Dueholm M.S."/>
            <person name="Nielsen P.H."/>
            <person name="Albertsen M."/>
        </authorList>
    </citation>
    <scope>NUCLEOTIDE SEQUENCE [LARGE SCALE GENOMIC DNA]</scope>
    <source>
        <strain evidence="2">OdNE_18-Q3-R46-58_MAXAC.008</strain>
    </source>
</reference>
<dbReference type="EMBL" id="JADKCH010000001">
    <property type="protein sequence ID" value="MBK8571311.1"/>
    <property type="molecule type" value="Genomic_DNA"/>
</dbReference>
<evidence type="ECO:0000256" key="1">
    <source>
        <dbReference type="SAM" id="SignalP"/>
    </source>
</evidence>
<comment type="caution">
    <text evidence="2">The sequence shown here is derived from an EMBL/GenBank/DDBJ whole genome shotgun (WGS) entry which is preliminary data.</text>
</comment>
<evidence type="ECO:0000313" key="2">
    <source>
        <dbReference type="EMBL" id="MBK8571311.1"/>
    </source>
</evidence>
<keyword evidence="1" id="KW-0732">Signal</keyword>
<dbReference type="Proteomes" id="UP000709959">
    <property type="component" value="Unassembled WGS sequence"/>
</dbReference>
<protein>
    <submittedName>
        <fullName evidence="2">Uncharacterized protein</fullName>
    </submittedName>
</protein>